<keyword evidence="4" id="KW-1185">Reference proteome</keyword>
<evidence type="ECO:0000256" key="2">
    <source>
        <dbReference type="SAM" id="SignalP"/>
    </source>
</evidence>
<comment type="caution">
    <text evidence="3">The sequence shown here is derived from an EMBL/GenBank/DDBJ whole genome shotgun (WGS) entry which is preliminary data.</text>
</comment>
<evidence type="ECO:0000313" key="4">
    <source>
        <dbReference type="Proteomes" id="UP000032668"/>
    </source>
</evidence>
<protein>
    <submittedName>
        <fullName evidence="3">Uncharacterized protein</fullName>
    </submittedName>
</protein>
<feature type="signal peptide" evidence="2">
    <location>
        <begin position="1"/>
        <end position="25"/>
    </location>
</feature>
<keyword evidence="1" id="KW-0472">Membrane</keyword>
<accession>A0A0D6PG27</accession>
<name>A0A0D6PG27_9PROT</name>
<keyword evidence="2" id="KW-0732">Signal</keyword>
<gene>
    <name evidence="3" type="ORF">Aam_055_090</name>
</gene>
<organism evidence="3 4">
    <name type="scientific">Acidocella aminolytica 101 = DSM 11237</name>
    <dbReference type="NCBI Taxonomy" id="1120923"/>
    <lineage>
        <taxon>Bacteria</taxon>
        <taxon>Pseudomonadati</taxon>
        <taxon>Pseudomonadota</taxon>
        <taxon>Alphaproteobacteria</taxon>
        <taxon>Acetobacterales</taxon>
        <taxon>Acidocellaceae</taxon>
        <taxon>Acidocella</taxon>
    </lineage>
</organism>
<dbReference type="Proteomes" id="UP000032668">
    <property type="component" value="Unassembled WGS sequence"/>
</dbReference>
<reference evidence="3 4" key="1">
    <citation type="submission" date="2012-11" db="EMBL/GenBank/DDBJ databases">
        <title>Whole genome sequence of Acidocella aminolytica 101 = DSM 11237.</title>
        <authorList>
            <person name="Azuma Y."/>
            <person name="Higashiura N."/>
            <person name="Hirakawa H."/>
            <person name="Matsushita K."/>
        </authorList>
    </citation>
    <scope>NUCLEOTIDE SEQUENCE [LARGE SCALE GENOMIC DNA]</scope>
    <source>
        <strain evidence="4">101 / DSM 11237</strain>
    </source>
</reference>
<keyword evidence="1" id="KW-0812">Transmembrane</keyword>
<proteinExistence type="predicted"/>
<evidence type="ECO:0000256" key="1">
    <source>
        <dbReference type="SAM" id="Phobius"/>
    </source>
</evidence>
<dbReference type="AlphaFoldDB" id="A0A0D6PG27"/>
<sequence>MTHKTILAGFTTCALLLAGLSPAMAAGWSYTGPHGGSVTRWGAPPPPHYYHYGYSSGAVAAAGVVGLATGLAIGATTQPPPPPPVIVAPPPPPLTVYVTPAPGYYYAP</sequence>
<keyword evidence="1" id="KW-1133">Transmembrane helix</keyword>
<evidence type="ECO:0000313" key="3">
    <source>
        <dbReference type="EMBL" id="GAN80710.1"/>
    </source>
</evidence>
<feature type="transmembrane region" description="Helical" evidence="1">
    <location>
        <begin position="49"/>
        <end position="73"/>
    </location>
</feature>
<dbReference type="RefSeq" id="WP_048879106.1">
    <property type="nucleotide sequence ID" value="NZ_BANC01000054.1"/>
</dbReference>
<dbReference type="EMBL" id="BANC01000054">
    <property type="protein sequence ID" value="GAN80710.1"/>
    <property type="molecule type" value="Genomic_DNA"/>
</dbReference>
<feature type="chain" id="PRO_5010161363" evidence="2">
    <location>
        <begin position="26"/>
        <end position="108"/>
    </location>
</feature>